<evidence type="ECO:0000256" key="2">
    <source>
        <dbReference type="ARBA" id="ARBA00023125"/>
    </source>
</evidence>
<dbReference type="Gene3D" id="1.10.10.60">
    <property type="entry name" value="Homeodomain-like"/>
    <property type="match status" value="1"/>
</dbReference>
<evidence type="ECO:0000313" key="5">
    <source>
        <dbReference type="EMBL" id="SFV68488.1"/>
    </source>
</evidence>
<proteinExistence type="predicted"/>
<dbReference type="PANTHER" id="PTHR43280:SF2">
    <property type="entry name" value="HTH-TYPE TRANSCRIPTIONAL REGULATOR EXSA"/>
    <property type="match status" value="1"/>
</dbReference>
<dbReference type="GO" id="GO:0003700">
    <property type="term" value="F:DNA-binding transcription factor activity"/>
    <property type="evidence" value="ECO:0007669"/>
    <property type="project" value="InterPro"/>
</dbReference>
<evidence type="ECO:0000256" key="3">
    <source>
        <dbReference type="ARBA" id="ARBA00023163"/>
    </source>
</evidence>
<keyword evidence="3" id="KW-0804">Transcription</keyword>
<dbReference type="EMBL" id="FPHF01000105">
    <property type="protein sequence ID" value="SFV68488.1"/>
    <property type="molecule type" value="Genomic_DNA"/>
</dbReference>
<reference evidence="5" key="1">
    <citation type="submission" date="2016-10" db="EMBL/GenBank/DDBJ databases">
        <authorList>
            <person name="de Groot N.N."/>
        </authorList>
    </citation>
    <scope>NUCLEOTIDE SEQUENCE</scope>
</reference>
<dbReference type="PROSITE" id="PS01124">
    <property type="entry name" value="HTH_ARAC_FAMILY_2"/>
    <property type="match status" value="1"/>
</dbReference>
<accession>A0A1W1CRI0</accession>
<dbReference type="GO" id="GO:0043565">
    <property type="term" value="F:sequence-specific DNA binding"/>
    <property type="evidence" value="ECO:0007669"/>
    <property type="project" value="InterPro"/>
</dbReference>
<evidence type="ECO:0000256" key="1">
    <source>
        <dbReference type="ARBA" id="ARBA00023015"/>
    </source>
</evidence>
<organism evidence="5">
    <name type="scientific">hydrothermal vent metagenome</name>
    <dbReference type="NCBI Taxonomy" id="652676"/>
    <lineage>
        <taxon>unclassified sequences</taxon>
        <taxon>metagenomes</taxon>
        <taxon>ecological metagenomes</taxon>
    </lineage>
</organism>
<dbReference type="InterPro" id="IPR009057">
    <property type="entry name" value="Homeodomain-like_sf"/>
</dbReference>
<gene>
    <name evidence="5" type="ORF">MNB_SM-4-1410</name>
</gene>
<name>A0A1W1CRI0_9ZZZZ</name>
<feature type="domain" description="HTH araC/xylS-type" evidence="4">
    <location>
        <begin position="184"/>
        <end position="282"/>
    </location>
</feature>
<keyword evidence="1" id="KW-0805">Transcription regulation</keyword>
<protein>
    <submittedName>
        <fullName evidence="5">Transcriptional regulator, AraC family</fullName>
    </submittedName>
</protein>
<evidence type="ECO:0000259" key="4">
    <source>
        <dbReference type="PROSITE" id="PS01124"/>
    </source>
</evidence>
<dbReference type="Pfam" id="PF22200">
    <property type="entry name" value="ExsA_N"/>
    <property type="match status" value="1"/>
</dbReference>
<dbReference type="SUPFAM" id="SSF46689">
    <property type="entry name" value="Homeodomain-like"/>
    <property type="match status" value="1"/>
</dbReference>
<keyword evidence="2" id="KW-0238">DNA-binding</keyword>
<dbReference type="PANTHER" id="PTHR43280">
    <property type="entry name" value="ARAC-FAMILY TRANSCRIPTIONAL REGULATOR"/>
    <property type="match status" value="1"/>
</dbReference>
<dbReference type="InterPro" id="IPR054015">
    <property type="entry name" value="ExsA-like_N"/>
</dbReference>
<dbReference type="AlphaFoldDB" id="A0A1W1CRI0"/>
<dbReference type="InterPro" id="IPR018060">
    <property type="entry name" value="HTH_AraC"/>
</dbReference>
<dbReference type="Pfam" id="PF12833">
    <property type="entry name" value="HTH_18"/>
    <property type="match status" value="1"/>
</dbReference>
<dbReference type="SMART" id="SM00342">
    <property type="entry name" value="HTH_ARAC"/>
    <property type="match status" value="1"/>
</dbReference>
<sequence>MTYIVPNHFIDKKYKSLIKIDELWCLHYINKTKSDIVDARNTMHSMNILLEGSKLIHTKSEDIEIHANEIFFLTQNNYYMSERVTKDAKYKSMILYFDDKFVFDFIKKYKIDITTKESKNLITIDYKKDLMFSNTVRNFEYYLENKLDKNLLKLKIEEILLHAHRVNAKVFHSFINAVINTSQTRVLKIFESNIDIIQTVDDMCTLSRLSPSQLRRYVKKQTNSTPKVWLDKKRMEKARLMLKNTNKSITEISAESSYATVSWFISQFKKQYNQTPKEFRYKM</sequence>